<keyword evidence="3" id="KW-0479">Metal-binding</keyword>
<dbReference type="PANTHER" id="PTHR19288">
    <property type="entry name" value="4-NITROPHENYLPHOSPHATASE-RELATED"/>
    <property type="match status" value="1"/>
</dbReference>
<dbReference type="OrthoDB" id="413953at2759"/>
<dbReference type="NCBIfam" id="TIGR01460">
    <property type="entry name" value="HAD-SF-IIA"/>
    <property type="match status" value="1"/>
</dbReference>
<dbReference type="GO" id="GO:0046872">
    <property type="term" value="F:metal ion binding"/>
    <property type="evidence" value="ECO:0007669"/>
    <property type="project" value="UniProtKB-KW"/>
</dbReference>
<reference evidence="4 5" key="1">
    <citation type="journal article" date="2018" name="Gigascience">
        <title>Genomes of trombidid mites reveal novel predicted allergens and laterally-transferred genes associated with secondary metabolism.</title>
        <authorList>
            <person name="Dong X."/>
            <person name="Chaisiri K."/>
            <person name="Xia D."/>
            <person name="Armstrong S.D."/>
            <person name="Fang Y."/>
            <person name="Donnelly M.J."/>
            <person name="Kadowaki T."/>
            <person name="McGarry J.W."/>
            <person name="Darby A.C."/>
            <person name="Makepeace B.L."/>
        </authorList>
    </citation>
    <scope>NUCLEOTIDE SEQUENCE [LARGE SCALE GENOMIC DNA]</scope>
    <source>
        <strain evidence="4">UoL-WK</strain>
    </source>
</reference>
<feature type="binding site" evidence="3">
    <location>
        <position position="237"/>
    </location>
    <ligand>
        <name>Mg(2+)</name>
        <dbReference type="ChEBI" id="CHEBI:18420"/>
    </ligand>
</feature>
<keyword evidence="3" id="KW-0460">Magnesium</keyword>
<evidence type="ECO:0000256" key="3">
    <source>
        <dbReference type="PIRSR" id="PIRSR000915-3"/>
    </source>
</evidence>
<dbReference type="Pfam" id="PF13344">
    <property type="entry name" value="Hydrolase_6"/>
    <property type="match status" value="1"/>
</dbReference>
<dbReference type="InterPro" id="IPR036412">
    <property type="entry name" value="HAD-like_sf"/>
</dbReference>
<evidence type="ECO:0000313" key="5">
    <source>
        <dbReference type="Proteomes" id="UP000285301"/>
    </source>
</evidence>
<proteinExistence type="predicted"/>
<evidence type="ECO:0000313" key="4">
    <source>
        <dbReference type="EMBL" id="RWS11569.1"/>
    </source>
</evidence>
<organism evidence="4 5">
    <name type="scientific">Dinothrombium tinctorium</name>
    <dbReference type="NCBI Taxonomy" id="1965070"/>
    <lineage>
        <taxon>Eukaryota</taxon>
        <taxon>Metazoa</taxon>
        <taxon>Ecdysozoa</taxon>
        <taxon>Arthropoda</taxon>
        <taxon>Chelicerata</taxon>
        <taxon>Arachnida</taxon>
        <taxon>Acari</taxon>
        <taxon>Acariformes</taxon>
        <taxon>Trombidiformes</taxon>
        <taxon>Prostigmata</taxon>
        <taxon>Anystina</taxon>
        <taxon>Parasitengona</taxon>
        <taxon>Trombidioidea</taxon>
        <taxon>Trombidiidae</taxon>
        <taxon>Dinothrombium</taxon>
    </lineage>
</organism>
<dbReference type="InterPro" id="IPR006357">
    <property type="entry name" value="HAD-SF_hydro_IIA"/>
</dbReference>
<dbReference type="Proteomes" id="UP000285301">
    <property type="component" value="Unassembled WGS sequence"/>
</dbReference>
<dbReference type="Pfam" id="PF13242">
    <property type="entry name" value="Hydrolase_like"/>
    <property type="match status" value="1"/>
</dbReference>
<dbReference type="GO" id="GO:0005737">
    <property type="term" value="C:cytoplasm"/>
    <property type="evidence" value="ECO:0007669"/>
    <property type="project" value="TreeGrafter"/>
</dbReference>
<name>A0A3S3PFT8_9ACAR</name>
<dbReference type="AlphaFoldDB" id="A0A3S3PFT8"/>
<feature type="binding site" evidence="3">
    <location>
        <position position="20"/>
    </location>
    <ligand>
        <name>Mg(2+)</name>
        <dbReference type="ChEBI" id="CHEBI:18420"/>
    </ligand>
</feature>
<dbReference type="Gene3D" id="3.40.50.1000">
    <property type="entry name" value="HAD superfamily/HAD-like"/>
    <property type="match status" value="2"/>
</dbReference>
<accession>A0A3S3PFT8</accession>
<dbReference type="PIRSF" id="PIRSF000915">
    <property type="entry name" value="PGP-type_phosphatase"/>
    <property type="match status" value="1"/>
</dbReference>
<sequence length="291" mass="32325">NKNVAAEVIGAVDYIICDIDGVLRLNNVLIPGTSETIKKLRNKGKRIVFATNNTATRNEILVQLNELGFDSNIYEIMTSSFAAALYFKKLNLPGKTYIMGENSIFEEFKNLGVATFGAGWKKPADLQDIIDSVVDEEVNAVIIGYDFYANYAKFVTACTYAKKCNNLWATNCDKTFAPPKTGSFPVVVPGTGAFVSFVETATELKAKFLGKPTTFFFECLKLLEPNLDQNRTLMIGDSLKTDIAFGNQNSFRYTCLVETGTDCCDDILNTNDPILVPSHYIRRLSDLNKYL</sequence>
<comment type="caution">
    <text evidence="4">The sequence shown here is derived from an EMBL/GenBank/DDBJ whole genome shotgun (WGS) entry which is preliminary data.</text>
</comment>
<dbReference type="InterPro" id="IPR023214">
    <property type="entry name" value="HAD_sf"/>
</dbReference>
<feature type="binding site" evidence="3">
    <location>
        <position position="18"/>
    </location>
    <ligand>
        <name>Mg(2+)</name>
        <dbReference type="ChEBI" id="CHEBI:18420"/>
    </ligand>
</feature>
<dbReference type="STRING" id="1965070.A0A3S3PFT8"/>
<dbReference type="PANTHER" id="PTHR19288:SF93">
    <property type="entry name" value="FI11325P-RELATED"/>
    <property type="match status" value="1"/>
</dbReference>
<protein>
    <submittedName>
        <fullName evidence="4">Phosphoglycolate phosphatase-like protein</fullName>
    </submittedName>
</protein>
<evidence type="ECO:0000256" key="1">
    <source>
        <dbReference type="PIRSR" id="PIRSR000915-1"/>
    </source>
</evidence>
<feature type="active site" description="Nucleophile" evidence="1">
    <location>
        <position position="18"/>
    </location>
</feature>
<feature type="active site" description="Proton donor" evidence="1">
    <location>
        <position position="20"/>
    </location>
</feature>
<dbReference type="GO" id="GO:0016791">
    <property type="term" value="F:phosphatase activity"/>
    <property type="evidence" value="ECO:0007669"/>
    <property type="project" value="TreeGrafter"/>
</dbReference>
<feature type="non-terminal residue" evidence="4">
    <location>
        <position position="1"/>
    </location>
</feature>
<keyword evidence="5" id="KW-1185">Reference proteome</keyword>
<feature type="binding site" evidence="2">
    <location>
        <position position="211"/>
    </location>
    <ligand>
        <name>substrate</name>
    </ligand>
</feature>
<evidence type="ECO:0000256" key="2">
    <source>
        <dbReference type="PIRSR" id="PIRSR000915-2"/>
    </source>
</evidence>
<comment type="cofactor">
    <cofactor evidence="3">
        <name>Mg(2+)</name>
        <dbReference type="ChEBI" id="CHEBI:18420"/>
    </cofactor>
    <text evidence="3">Divalent metal ions. Mg(2+) is the most effective.</text>
</comment>
<dbReference type="EMBL" id="NCKU01001653">
    <property type="protein sequence ID" value="RWS11569.1"/>
    <property type="molecule type" value="Genomic_DNA"/>
</dbReference>
<gene>
    <name evidence="4" type="ORF">B4U79_06276</name>
</gene>
<dbReference type="SUPFAM" id="SSF56784">
    <property type="entry name" value="HAD-like"/>
    <property type="match status" value="1"/>
</dbReference>